<proteinExistence type="predicted"/>
<comment type="caution">
    <text evidence="1">The sequence shown here is derived from an EMBL/GenBank/DDBJ whole genome shotgun (WGS) entry which is preliminary data.</text>
</comment>
<protein>
    <submittedName>
        <fullName evidence="1">Uncharacterized protein</fullName>
    </submittedName>
</protein>
<dbReference type="EMBL" id="JWIR02000051">
    <property type="protein sequence ID" value="KKB37693.1"/>
    <property type="molecule type" value="Genomic_DNA"/>
</dbReference>
<evidence type="ECO:0000313" key="1">
    <source>
        <dbReference type="EMBL" id="KKB37693.1"/>
    </source>
</evidence>
<dbReference type="RefSeq" id="WP_254656559.1">
    <property type="nucleotide sequence ID" value="NZ_JWIR02000051.1"/>
</dbReference>
<gene>
    <name evidence="1" type="ORF">QY95_02803</name>
</gene>
<accession>A0A0F5HWT2</accession>
<keyword evidence="2" id="KW-1185">Reference proteome</keyword>
<dbReference type="Proteomes" id="UP000031563">
    <property type="component" value="Unassembled WGS sequence"/>
</dbReference>
<sequence>MDLSKRREEILDRFRACATCRHFQPVKEKKGMRYLCSRLQYETKPDYQFRCWNPKEQVVQLMKKKLGELEEE</sequence>
<dbReference type="STRING" id="1221996.QY95_02803"/>
<reference evidence="1" key="1">
    <citation type="submission" date="2015-02" db="EMBL/GenBank/DDBJ databases">
        <title>Genome Assembly of Bacillaceae bacterium MTCC 8252.</title>
        <authorList>
            <person name="Verma A."/>
            <person name="Khatri I."/>
            <person name="Mual P."/>
            <person name="Subramanian S."/>
            <person name="Krishnamurthi S."/>
        </authorList>
    </citation>
    <scope>NUCLEOTIDE SEQUENCE [LARGE SCALE GENOMIC DNA]</scope>
    <source>
        <strain evidence="1">MTCC 8252</strain>
    </source>
</reference>
<organism evidence="1 2">
    <name type="scientific">Bacillus thermotolerans</name>
    <name type="common">Quasibacillus thermotolerans</name>
    <dbReference type="NCBI Taxonomy" id="1221996"/>
    <lineage>
        <taxon>Bacteria</taxon>
        <taxon>Bacillati</taxon>
        <taxon>Bacillota</taxon>
        <taxon>Bacilli</taxon>
        <taxon>Bacillales</taxon>
        <taxon>Bacillaceae</taxon>
        <taxon>Bacillus</taxon>
    </lineage>
</organism>
<dbReference type="AlphaFoldDB" id="A0A0F5HWT2"/>
<name>A0A0F5HWT2_BACTR</name>
<evidence type="ECO:0000313" key="2">
    <source>
        <dbReference type="Proteomes" id="UP000031563"/>
    </source>
</evidence>